<keyword evidence="3" id="KW-0732">Signal</keyword>
<evidence type="ECO:0000313" key="6">
    <source>
        <dbReference type="Proteomes" id="UP000426027"/>
    </source>
</evidence>
<dbReference type="GO" id="GO:0016798">
    <property type="term" value="F:hydrolase activity, acting on glycosyl bonds"/>
    <property type="evidence" value="ECO:0007669"/>
    <property type="project" value="UniProtKB-KW"/>
</dbReference>
<dbReference type="InterPro" id="IPR006047">
    <property type="entry name" value="GH13_cat_dom"/>
</dbReference>
<protein>
    <submittedName>
        <fullName evidence="5">Alpha-amylase</fullName>
    </submittedName>
</protein>
<feature type="chain" id="PRO_5026241553" evidence="3">
    <location>
        <begin position="24"/>
        <end position="485"/>
    </location>
</feature>
<accession>A0A6I6GIA5</accession>
<dbReference type="SMART" id="SM00642">
    <property type="entry name" value="Aamy"/>
    <property type="match status" value="1"/>
</dbReference>
<evidence type="ECO:0000256" key="3">
    <source>
        <dbReference type="SAM" id="SignalP"/>
    </source>
</evidence>
<evidence type="ECO:0000313" key="5">
    <source>
        <dbReference type="EMBL" id="QGW27438.1"/>
    </source>
</evidence>
<dbReference type="PROSITE" id="PS51257">
    <property type="entry name" value="PROKAR_LIPOPROTEIN"/>
    <property type="match status" value="1"/>
</dbReference>
<name>A0A6I6GIA5_9BACT</name>
<evidence type="ECO:0000259" key="4">
    <source>
        <dbReference type="SMART" id="SM00642"/>
    </source>
</evidence>
<dbReference type="EMBL" id="CP046566">
    <property type="protein sequence ID" value="QGW27438.1"/>
    <property type="molecule type" value="Genomic_DNA"/>
</dbReference>
<dbReference type="Proteomes" id="UP000426027">
    <property type="component" value="Chromosome"/>
</dbReference>
<proteinExistence type="predicted"/>
<dbReference type="Pfam" id="PF00128">
    <property type="entry name" value="Alpha-amylase"/>
    <property type="match status" value="2"/>
</dbReference>
<dbReference type="InterPro" id="IPR017853">
    <property type="entry name" value="GH"/>
</dbReference>
<reference evidence="5 6" key="1">
    <citation type="submission" date="2019-11" db="EMBL/GenBank/DDBJ databases">
        <authorList>
            <person name="Im W.T."/>
        </authorList>
    </citation>
    <scope>NUCLEOTIDE SEQUENCE [LARGE SCALE GENOMIC DNA]</scope>
    <source>
        <strain evidence="5 6">SB-02</strain>
    </source>
</reference>
<dbReference type="PANTHER" id="PTHR10357">
    <property type="entry name" value="ALPHA-AMYLASE FAMILY MEMBER"/>
    <property type="match status" value="1"/>
</dbReference>
<organism evidence="5 6">
    <name type="scientific">Phnomibacter ginsenosidimutans</name>
    <dbReference type="NCBI Taxonomy" id="2676868"/>
    <lineage>
        <taxon>Bacteria</taxon>
        <taxon>Pseudomonadati</taxon>
        <taxon>Bacteroidota</taxon>
        <taxon>Chitinophagia</taxon>
        <taxon>Chitinophagales</taxon>
        <taxon>Chitinophagaceae</taxon>
        <taxon>Phnomibacter</taxon>
    </lineage>
</organism>
<dbReference type="RefSeq" id="WP_157477216.1">
    <property type="nucleotide sequence ID" value="NZ_CP046566.1"/>
</dbReference>
<gene>
    <name evidence="5" type="ORF">GLV81_04410</name>
</gene>
<dbReference type="PANTHER" id="PTHR10357:SF210">
    <property type="entry name" value="MALTODEXTRIN GLUCOSIDASE"/>
    <property type="match status" value="1"/>
</dbReference>
<dbReference type="GO" id="GO:0005975">
    <property type="term" value="P:carbohydrate metabolic process"/>
    <property type="evidence" value="ECO:0007669"/>
    <property type="project" value="InterPro"/>
</dbReference>
<dbReference type="Gene3D" id="3.20.20.80">
    <property type="entry name" value="Glycosidases"/>
    <property type="match status" value="1"/>
</dbReference>
<keyword evidence="2" id="KW-0326">Glycosidase</keyword>
<evidence type="ECO:0000256" key="2">
    <source>
        <dbReference type="ARBA" id="ARBA00023295"/>
    </source>
</evidence>
<keyword evidence="1" id="KW-0378">Hydrolase</keyword>
<feature type="domain" description="Glycosyl hydrolase family 13 catalytic" evidence="4">
    <location>
        <begin position="42"/>
        <end position="485"/>
    </location>
</feature>
<sequence>MRIVVLLAAILSMGCQTSTQQQVAPTPFNQPPDWAQDAIWYQVFVERFSNGDSSNDPTAASIAIPPLNVQAPAGWHVTPWGQDWYQKDDYATDTTRDFNNWLQFRRYGGDLQGLINKLDYLQDLGINALYINPINDAPSLHKYDASYYHHVDVHFGPDPEGDRAIMAKENPNDPATWQWTAADKMFLQLIDEAHQRNIRVVLDYSWNHTGTLFWAWQDVLKNGANSAYKDWYNISQFDDPATPANEMQYAGWLNIPSLPELKKVDITTERKIGHPYEGNINKGAKEHIFAVTKRWLAPNGDTSKGVDGYRLDVADHVGLGFWREWRKVVRQTKGDAYLVGEVWWEQWPDPFMNPVPYTSGDVFDAVMFYHAYRPAKYFFSKSDFSIDAKQLADSLQFEWNRLRKTNRYAMMNVSSTHDAPRLLTCFYNPGKYKFRALPKDDAQYKTGKPDAETYQRVRLYLLAFVYICWRAANLEWRRNGHVGWR</sequence>
<dbReference type="AlphaFoldDB" id="A0A6I6GIA5"/>
<dbReference type="SUPFAM" id="SSF51445">
    <property type="entry name" value="(Trans)glycosidases"/>
    <property type="match status" value="1"/>
</dbReference>
<keyword evidence="6" id="KW-1185">Reference proteome</keyword>
<dbReference type="KEGG" id="fls:GLV81_04410"/>
<feature type="signal peptide" evidence="3">
    <location>
        <begin position="1"/>
        <end position="23"/>
    </location>
</feature>
<evidence type="ECO:0000256" key="1">
    <source>
        <dbReference type="ARBA" id="ARBA00022801"/>
    </source>
</evidence>